<protein>
    <recommendedName>
        <fullName evidence="3">NUMOD4 domain-containing protein</fullName>
    </recommendedName>
</protein>
<sequence>MQRPTSVQTGSLLRKEMTKRVALIQTELIIRWWDIEGYPNYFFGKDKQLYRFDSQGRIKRNKRVVIGTTQGYILKEKFFSLTQLRPLLRRHEPGPLPW</sequence>
<proteinExistence type="predicted"/>
<evidence type="ECO:0008006" key="3">
    <source>
        <dbReference type="Google" id="ProtNLM"/>
    </source>
</evidence>
<dbReference type="EMBL" id="CAIT01000007">
    <property type="protein sequence ID" value="CCH54439.1"/>
    <property type="molecule type" value="Genomic_DNA"/>
</dbReference>
<dbReference type="eggNOG" id="ENOG50345R8">
    <property type="taxonomic scope" value="Bacteria"/>
</dbReference>
<dbReference type="Proteomes" id="UP000009309">
    <property type="component" value="Unassembled WGS sequence"/>
</dbReference>
<name>I2GKL3_9BACT</name>
<dbReference type="AlphaFoldDB" id="I2GKL3"/>
<keyword evidence="2" id="KW-1185">Reference proteome</keyword>
<comment type="caution">
    <text evidence="1">The sequence shown here is derived from an EMBL/GenBank/DDBJ whole genome shotgun (WGS) entry which is preliminary data.</text>
</comment>
<evidence type="ECO:0000313" key="2">
    <source>
        <dbReference type="Proteomes" id="UP000009309"/>
    </source>
</evidence>
<accession>I2GKL3</accession>
<evidence type="ECO:0000313" key="1">
    <source>
        <dbReference type="EMBL" id="CCH54439.1"/>
    </source>
</evidence>
<reference evidence="1 2" key="1">
    <citation type="journal article" date="2012" name="J. Bacteriol.">
        <title>Genome Sequence of the Filamentous Bacterium Fibrisoma limi BUZ 3T.</title>
        <authorList>
            <person name="Filippini M."/>
            <person name="Qi W."/>
            <person name="Jaenicke S."/>
            <person name="Goesmann A."/>
            <person name="Smits T.H."/>
            <person name="Bagheri H.C."/>
        </authorList>
    </citation>
    <scope>NUCLEOTIDE SEQUENCE [LARGE SCALE GENOMIC DNA]</scope>
    <source>
        <strain evidence="2">BUZ 3T</strain>
    </source>
</reference>
<organism evidence="1 2">
    <name type="scientific">Fibrisoma limi BUZ 3</name>
    <dbReference type="NCBI Taxonomy" id="1185876"/>
    <lineage>
        <taxon>Bacteria</taxon>
        <taxon>Pseudomonadati</taxon>
        <taxon>Bacteroidota</taxon>
        <taxon>Cytophagia</taxon>
        <taxon>Cytophagales</taxon>
        <taxon>Spirosomataceae</taxon>
        <taxon>Fibrisoma</taxon>
    </lineage>
</organism>
<gene>
    <name evidence="1" type="ORF">BN8_03608</name>
</gene>